<name>K2SIN5_MACPH</name>
<proteinExistence type="predicted"/>
<dbReference type="Proteomes" id="UP000007129">
    <property type="component" value="Unassembled WGS sequence"/>
</dbReference>
<accession>K2SIN5</accession>
<gene>
    <name evidence="1" type="ORF">MPH_06144</name>
</gene>
<dbReference type="InParanoid" id="K2SIN5"/>
<dbReference type="HOGENOM" id="CLU_874562_0_0_1"/>
<reference evidence="1 2" key="1">
    <citation type="journal article" date="2012" name="BMC Genomics">
        <title>Tools to kill: Genome of one of the most destructive plant pathogenic fungi Macrophomina phaseolina.</title>
        <authorList>
            <person name="Islam M.S."/>
            <person name="Haque M.S."/>
            <person name="Islam M.M."/>
            <person name="Emdad E.M."/>
            <person name="Halim A."/>
            <person name="Hossen Q.M.M."/>
            <person name="Hossain M.Z."/>
            <person name="Ahmed B."/>
            <person name="Rahim S."/>
            <person name="Rahman M.S."/>
            <person name="Alam M.M."/>
            <person name="Hou S."/>
            <person name="Wan X."/>
            <person name="Saito J.A."/>
            <person name="Alam M."/>
        </authorList>
    </citation>
    <scope>NUCLEOTIDE SEQUENCE [LARGE SCALE GENOMIC DNA]</scope>
    <source>
        <strain evidence="1 2">MS6</strain>
    </source>
</reference>
<evidence type="ECO:0000313" key="1">
    <source>
        <dbReference type="EMBL" id="EKG16690.1"/>
    </source>
</evidence>
<sequence length="318" mass="36116">MEALFCNQISKLQYHGHSSLRAYHEAAIILSAHRAIDGIEVRFLGRLKTTIIEKNGITGMHNDRDRVCLFKHRVISGGKTVPRQVDSWDSKRTVHQFPETTLPPSFHLNARGLITGYSSPIAYFLVAYIDFSDGKDSPATTEVLLNFVPAAGGQTGETEDNAPHEKICNTRRFHPLPDHERPQVKRWSLSRLAKPNLQFRMTLSTPKALTPTEPWRLLFKIDILPPEPKDIHVGKPPQFLLKSINIRMDSKVELRILRSSEHVRIIRDDEKTGVTFQNLGVLQPSEAKEIAMGKMKYVPQLPGCWASVNATSCWWKPW</sequence>
<comment type="caution">
    <text evidence="1">The sequence shown here is derived from an EMBL/GenBank/DDBJ whole genome shotgun (WGS) entry which is preliminary data.</text>
</comment>
<protein>
    <submittedName>
        <fullName evidence="1">Uncharacterized protein</fullName>
    </submittedName>
</protein>
<dbReference type="EMBL" id="AHHD01000265">
    <property type="protein sequence ID" value="EKG16690.1"/>
    <property type="molecule type" value="Genomic_DNA"/>
</dbReference>
<dbReference type="AlphaFoldDB" id="K2SIN5"/>
<dbReference type="OrthoDB" id="2333384at2759"/>
<dbReference type="VEuPathDB" id="FungiDB:MPH_06144"/>
<evidence type="ECO:0000313" key="2">
    <source>
        <dbReference type="Proteomes" id="UP000007129"/>
    </source>
</evidence>
<organism evidence="1 2">
    <name type="scientific">Macrophomina phaseolina (strain MS6)</name>
    <name type="common">Charcoal rot fungus</name>
    <dbReference type="NCBI Taxonomy" id="1126212"/>
    <lineage>
        <taxon>Eukaryota</taxon>
        <taxon>Fungi</taxon>
        <taxon>Dikarya</taxon>
        <taxon>Ascomycota</taxon>
        <taxon>Pezizomycotina</taxon>
        <taxon>Dothideomycetes</taxon>
        <taxon>Dothideomycetes incertae sedis</taxon>
        <taxon>Botryosphaeriales</taxon>
        <taxon>Botryosphaeriaceae</taxon>
        <taxon>Macrophomina</taxon>
    </lineage>
</organism>